<gene>
    <name evidence="2" type="ORF">CPT_MTx_042</name>
</gene>
<reference evidence="3" key="1">
    <citation type="submission" date="2019-03" db="EMBL/GenBank/DDBJ databases">
        <title>Complete Genome Sequence of Serratia marcescens Myophage MTx.</title>
        <authorList>
            <person name="Graham K."/>
            <person name="Freeman M."/>
            <person name="Newkirk H."/>
            <person name="Liu M."/>
            <person name="Ramsey J."/>
            <person name="Cahill J."/>
        </authorList>
    </citation>
    <scope>NUCLEOTIDE SEQUENCE [LARGE SCALE GENOMIC DNA]</scope>
</reference>
<evidence type="ECO:0000313" key="3">
    <source>
        <dbReference type="Proteomes" id="UP000309130"/>
    </source>
</evidence>
<evidence type="ECO:0000259" key="1">
    <source>
        <dbReference type="Pfam" id="PF22479"/>
    </source>
</evidence>
<protein>
    <recommendedName>
        <fullName evidence="1">Cyanophage baseplate Pam3 plug gp18 domain-containing protein</fullName>
    </recommendedName>
</protein>
<proteinExistence type="predicted"/>
<keyword evidence="3" id="KW-1185">Reference proteome</keyword>
<organism evidence="2 3">
    <name type="scientific">Serratia phage MTx</name>
    <dbReference type="NCBI Taxonomy" id="2557553"/>
    <lineage>
        <taxon>Viruses</taxon>
        <taxon>Duplodnaviria</taxon>
        <taxon>Heunggongvirae</taxon>
        <taxon>Uroviricota</taxon>
        <taxon>Caudoviricetes</taxon>
        <taxon>Lindbergviridae</taxon>
        <taxon>Myosmarvirus</taxon>
        <taxon>Myosmarvirus MTx</taxon>
    </lineage>
</organism>
<dbReference type="Pfam" id="PF22479">
    <property type="entry name" value="Pam3_gp18"/>
    <property type="match status" value="1"/>
</dbReference>
<name>A0A482MGH4_9CAUD</name>
<dbReference type="EMBL" id="MK618717">
    <property type="protein sequence ID" value="QBQ72348.1"/>
    <property type="molecule type" value="Genomic_DNA"/>
</dbReference>
<evidence type="ECO:0000313" key="2">
    <source>
        <dbReference type="EMBL" id="QBQ72348.1"/>
    </source>
</evidence>
<feature type="domain" description="Cyanophage baseplate Pam3 plug gp18" evidence="1">
    <location>
        <begin position="1"/>
        <end position="92"/>
    </location>
</feature>
<sequence length="105" mass="11936">MQKIPLISVPNQRLEFNADGAYWQIHIYTALTVMVADVSRNGVNIINGQRCFAGIKLLPYAYMTAPNFGNFIFNGEPDWEQFGVNVDLYHLSAAEMQEYESMLRG</sequence>
<dbReference type="Proteomes" id="UP000309130">
    <property type="component" value="Segment"/>
</dbReference>
<dbReference type="InterPro" id="IPR054252">
    <property type="entry name" value="Pam3_gp18"/>
</dbReference>
<accession>A0A482MGH4</accession>